<dbReference type="AlphaFoldDB" id="A0A0G4FA38"/>
<dbReference type="EMBL" id="CDMZ01000234">
    <property type="protein sequence ID" value="CEM09825.1"/>
    <property type="molecule type" value="Genomic_DNA"/>
</dbReference>
<feature type="compositionally biased region" description="Basic and acidic residues" evidence="1">
    <location>
        <begin position="449"/>
        <end position="459"/>
    </location>
</feature>
<proteinExistence type="predicted"/>
<gene>
    <name evidence="2" type="ORF">Cvel_15990</name>
</gene>
<evidence type="ECO:0000313" key="2">
    <source>
        <dbReference type="EMBL" id="CEM09825.1"/>
    </source>
</evidence>
<organism evidence="2">
    <name type="scientific">Chromera velia CCMP2878</name>
    <dbReference type="NCBI Taxonomy" id="1169474"/>
    <lineage>
        <taxon>Eukaryota</taxon>
        <taxon>Sar</taxon>
        <taxon>Alveolata</taxon>
        <taxon>Colpodellida</taxon>
        <taxon>Chromeraceae</taxon>
        <taxon>Chromera</taxon>
    </lineage>
</organism>
<feature type="region of interest" description="Disordered" evidence="1">
    <location>
        <begin position="446"/>
        <end position="477"/>
    </location>
</feature>
<evidence type="ECO:0000256" key="1">
    <source>
        <dbReference type="SAM" id="MobiDB-lite"/>
    </source>
</evidence>
<name>A0A0G4FA38_9ALVE</name>
<feature type="compositionally biased region" description="Low complexity" evidence="1">
    <location>
        <begin position="461"/>
        <end position="470"/>
    </location>
</feature>
<dbReference type="VEuPathDB" id="CryptoDB:Cvel_15990"/>
<accession>A0A0G4FA38</accession>
<sequence>MSAPSYYSGVPLFSLYCEDGTHKEWQVFREVLESVLAVHLKAAGTNVDNRNSRLRSIILVAGQGKDGCPNTHYIQIARTVLDTATAAHTQNTDLVREKDVIDVIKKKVLEDALRLHLDLLAVDGLRQAFTRFLNGSKNWSDVDAALDKVISEEVISKPRSSCQTARDHLAASAFGVQKKSRPYQFPATTSSSMGEGYPALVCGVYGFPAEMGMHICPAHDKQCNKCSSIGHSVRMSLDTATAARTVTQNTDPVCEKDVIDAIEKKVLEDALHLRLDLLAAVHAIEQREDESTKDFCECFYKLIGSYDIVSKAAGKTIGDDDKFIQIVRALQDGLRQAFAWFLNGSENWSDVDAALDKVISEEAISKPRSSCQTARGHLAASAFGVQKKSRPHQFPATTSSSTGKGYSALVCGAYGFPAEMGTHICPARDKQCNKCSSIGHSARMCRSQMGHDQRGERRSHSATSKSTTTSEDAMWLA</sequence>
<protein>
    <submittedName>
        <fullName evidence="2">Uncharacterized protein</fullName>
    </submittedName>
</protein>
<reference evidence="2" key="1">
    <citation type="submission" date="2014-11" db="EMBL/GenBank/DDBJ databases">
        <authorList>
            <person name="Otto D Thomas"/>
            <person name="Naeem Raeece"/>
        </authorList>
    </citation>
    <scope>NUCLEOTIDE SEQUENCE</scope>
</reference>